<keyword evidence="6" id="KW-1185">Reference proteome</keyword>
<dbReference type="OrthoDB" id="127920at2759"/>
<evidence type="ECO:0000313" key="2">
    <source>
        <dbReference type="EMBL" id="KAG2900216.1"/>
    </source>
</evidence>
<accession>A0A329S2D2</accession>
<dbReference type="Proteomes" id="UP000251314">
    <property type="component" value="Unassembled WGS sequence"/>
</dbReference>
<dbReference type="EMBL" id="RCMV01001195">
    <property type="protein sequence ID" value="KAG3209840.1"/>
    <property type="molecule type" value="Genomic_DNA"/>
</dbReference>
<organism evidence="5 6">
    <name type="scientific">Phytophthora cactorum</name>
    <dbReference type="NCBI Taxonomy" id="29920"/>
    <lineage>
        <taxon>Eukaryota</taxon>
        <taxon>Sar</taxon>
        <taxon>Stramenopiles</taxon>
        <taxon>Oomycota</taxon>
        <taxon>Peronosporomycetes</taxon>
        <taxon>Peronosporales</taxon>
        <taxon>Peronosporaceae</taxon>
        <taxon>Phytophthora</taxon>
    </lineage>
</organism>
<reference evidence="1" key="2">
    <citation type="submission" date="2018-10" db="EMBL/GenBank/DDBJ databases">
        <title>Effector identification in a new, highly contiguous assembly of the strawberry crown rot pathogen Phytophthora cactorum.</title>
        <authorList>
            <person name="Armitage A.D."/>
            <person name="Nellist C.F."/>
            <person name="Bates H."/>
            <person name="Vickerstaff R.J."/>
            <person name="Harrison R.J."/>
        </authorList>
    </citation>
    <scope>NUCLEOTIDE SEQUENCE</scope>
    <source>
        <strain evidence="1">15-7</strain>
        <strain evidence="2">4040</strain>
        <strain evidence="3">P415</strain>
        <strain evidence="4">P421</strain>
    </source>
</reference>
<dbReference type="EMBL" id="RCMG01000967">
    <property type="protein sequence ID" value="KAG2840593.1"/>
    <property type="molecule type" value="Genomic_DNA"/>
</dbReference>
<comment type="caution">
    <text evidence="5">The sequence shown here is derived from an EMBL/GenBank/DDBJ whole genome shotgun (WGS) entry which is preliminary data.</text>
</comment>
<dbReference type="EMBL" id="RCML01001144">
    <property type="protein sequence ID" value="KAG2965084.1"/>
    <property type="molecule type" value="Genomic_DNA"/>
</dbReference>
<sequence length="118" mass="12973">MSDFLNDAKADGKRPVPVGETCDIFATARKVGTTSNESSRTEGRPLTDDGKPLELLLVSSIGVFGLRQKRFVEEKKRTPWIPALIAFLENGALGLDPQLRTKTILMARNNDVKYGVLV</sequence>
<reference evidence="5 6" key="1">
    <citation type="submission" date="2018-01" db="EMBL/GenBank/DDBJ databases">
        <title>Draft genome of the strawberry crown rot pathogen Phytophthora cactorum.</title>
        <authorList>
            <person name="Armitage A.D."/>
            <person name="Lysoe E."/>
            <person name="Nellist C.F."/>
            <person name="Harrison R.J."/>
            <person name="Brurberg M.B."/>
        </authorList>
    </citation>
    <scope>NUCLEOTIDE SEQUENCE [LARGE SCALE GENOMIC DNA]</scope>
    <source>
        <strain evidence="5 6">10300</strain>
    </source>
</reference>
<dbReference type="Proteomes" id="UP000735874">
    <property type="component" value="Unassembled WGS sequence"/>
</dbReference>
<dbReference type="Proteomes" id="UP000760860">
    <property type="component" value="Unassembled WGS sequence"/>
</dbReference>
<evidence type="ECO:0000313" key="3">
    <source>
        <dbReference type="EMBL" id="KAG2965084.1"/>
    </source>
</evidence>
<protein>
    <submittedName>
        <fullName evidence="5">Uncharacterized protein</fullName>
    </submittedName>
</protein>
<dbReference type="Proteomes" id="UP000736787">
    <property type="component" value="Unassembled WGS sequence"/>
</dbReference>
<evidence type="ECO:0000313" key="4">
    <source>
        <dbReference type="EMBL" id="KAG3209840.1"/>
    </source>
</evidence>
<dbReference type="VEuPathDB" id="FungiDB:PC110_g13949"/>
<evidence type="ECO:0000313" key="1">
    <source>
        <dbReference type="EMBL" id="KAG2840593.1"/>
    </source>
</evidence>
<evidence type="ECO:0000313" key="5">
    <source>
        <dbReference type="EMBL" id="RAW29698.1"/>
    </source>
</evidence>
<dbReference type="EMBL" id="RCMK01001169">
    <property type="protein sequence ID" value="KAG2900216.1"/>
    <property type="molecule type" value="Genomic_DNA"/>
</dbReference>
<gene>
    <name evidence="5" type="ORF">PC110_g13949</name>
    <name evidence="1" type="ORF">PC113_g19218</name>
    <name evidence="2" type="ORF">PC117_g22024</name>
    <name evidence="3" type="ORF">PC118_g19951</name>
    <name evidence="4" type="ORF">PC129_g19155</name>
</gene>
<dbReference type="AlphaFoldDB" id="A0A329S2D2"/>
<name>A0A329S2D2_9STRA</name>
<dbReference type="Proteomes" id="UP000697107">
    <property type="component" value="Unassembled WGS sequence"/>
</dbReference>
<evidence type="ECO:0000313" key="6">
    <source>
        <dbReference type="Proteomes" id="UP000251314"/>
    </source>
</evidence>
<proteinExistence type="predicted"/>
<dbReference type="EMBL" id="MJFZ01000412">
    <property type="protein sequence ID" value="RAW29698.1"/>
    <property type="molecule type" value="Genomic_DNA"/>
</dbReference>